<evidence type="ECO:0000313" key="6">
    <source>
        <dbReference type="EMBL" id="AAD19772.1"/>
    </source>
</evidence>
<reference evidence="6" key="2">
    <citation type="submission" date="2000-03" db="EMBL/GenBank/DDBJ databases">
        <authorList>
            <person name="Lin X."/>
            <person name="Kaul S."/>
            <person name="Shea T.P."/>
            <person name="Fujii C.Y."/>
            <person name="Shen M."/>
            <person name="VanAken S.E."/>
            <person name="Barnstead M.E."/>
            <person name="Mason T.M."/>
            <person name="Bowman C.L."/>
            <person name="Ronning C.M."/>
            <person name="Benito M.-I."/>
            <person name="Carrera A.J."/>
            <person name="Creasy T.H."/>
            <person name="Buell C.R."/>
            <person name="Town C.D."/>
            <person name="Nierman W.C."/>
            <person name="Fraser C.M."/>
            <person name="Venter J.C."/>
        </authorList>
    </citation>
    <scope>NUCLEOTIDE SEQUENCE</scope>
</reference>
<sequence length="533" mass="61444">MNSNSVGAFREREIDGKPFYIVTFSSQTDTTIPSSSGETAIDGDHDLSFQQPLFLCPSLRLKADEENYSYSELLPFNISPLFPSISSADQQVQHLLDSDSRDANICKLPVVPIYWCNNKHGDYAQFICRACDTFKIDTDYYICLTCDQMFHKECVESPLELKNPSYQKPCVSCMCCDLALFSLFYHCPTYELSMHPVCAMKPIPIFIDNSKRHPHLLTFFPKQASLLCDVCGLIKEAFPTYVCPRCIFVAHQDCIYFPYVIKIYRHQHRISFTSSLPSGKWSCGVCRRKVDNNCGAYTCNKCSHYFVHTRCALRNDVWDGRDLEGVPEEPEIILELFETIADGIILHFSHDHHQGHFSDGTIVHPLFLALDPDQELEATCQICQQKATFLQKLNCIECDYVICFKCATLPYEAKYKHDTHLLTFWEGKEESDQYGWCEVCENQIVYSREDGFYACDDCCTTLHVHCLLGEDMYMLKPSQTITYIKREVHILPNNTRSRPLCHYHVDNRCPQKVVFKSEDMTFCSFRCFTRNAV</sequence>
<dbReference type="ExpressionAtlas" id="Q9ZPU6">
    <property type="expression patterns" value="baseline and differential"/>
</dbReference>
<dbReference type="InterPro" id="IPR004146">
    <property type="entry name" value="DC1"/>
</dbReference>
<reference key="1">
    <citation type="journal article" date="1999" name="Nature">
        <title>Sequence and analysis of chromosome 2 of the plant Arabidopsis thaliana.</title>
        <authorList>
            <person name="Lin X."/>
            <person name="Kaul S."/>
            <person name="Rounsley S."/>
            <person name="Shea T.P."/>
            <person name="Benito M.I."/>
            <person name="Town C.D."/>
            <person name="Fujii C.Y."/>
            <person name="Mason T."/>
            <person name="Bowman C.L."/>
            <person name="Barnstead M."/>
            <person name="Feldblyum T.V."/>
            <person name="Buell C.R."/>
            <person name="Ketchum K.A."/>
            <person name="Lee J."/>
            <person name="Ronning C.M."/>
            <person name="Koo H.L."/>
            <person name="Moffat K.S."/>
            <person name="Cronin L.A."/>
            <person name="Shen M."/>
            <person name="Pai G."/>
            <person name="Van Aken S."/>
            <person name="Umayam L."/>
            <person name="Tallon L.J."/>
            <person name="Gill J.E."/>
            <person name="Adams M.D."/>
            <person name="Carrera A.J."/>
            <person name="Creasy T.H."/>
            <person name="Goodman H.M."/>
            <person name="Somerville C.R."/>
            <person name="Copenhaver G.P."/>
            <person name="Preuss D."/>
            <person name="Nierman W.C."/>
            <person name="White O."/>
            <person name="Eisen J.A."/>
            <person name="Salzberg S.L."/>
            <person name="Fraser C.M."/>
            <person name="Venter J.C."/>
        </authorList>
    </citation>
    <scope>NUCLEOTIDE SEQUENCE [LARGE SCALE GENOMIC DNA]</scope>
    <source>
        <strain>cv. Columbia</strain>
    </source>
</reference>
<name>Q9ZPU6_ARATH</name>
<dbReference type="SUPFAM" id="SSF57889">
    <property type="entry name" value="Cysteine-rich domain"/>
    <property type="match status" value="3"/>
</dbReference>
<dbReference type="GO" id="GO:0008270">
    <property type="term" value="F:zinc ion binding"/>
    <property type="evidence" value="ECO:0007669"/>
    <property type="project" value="UniProtKB-KW"/>
</dbReference>
<protein>
    <submittedName>
        <fullName evidence="6">Uncharacterized protein At2g13920</fullName>
    </submittedName>
</protein>
<keyword evidence="2" id="KW-0677">Repeat</keyword>
<dbReference type="EMBL" id="AC006218">
    <property type="protein sequence ID" value="AAM15152.1"/>
    <property type="molecule type" value="Genomic_DNA"/>
</dbReference>
<feature type="domain" description="Zinc finger PHD-type" evidence="5">
    <location>
        <begin position="127"/>
        <end position="174"/>
    </location>
</feature>
<dbReference type="PANTHER" id="PTHR32410">
    <property type="entry name" value="CYSTEINE/HISTIDINE-RICH C1 DOMAIN FAMILY PROTEIN"/>
    <property type="match status" value="1"/>
</dbReference>
<dbReference type="InterPro" id="IPR054483">
    <property type="entry name" value="DC1-like_CT"/>
</dbReference>
<dbReference type="InterPro" id="IPR046349">
    <property type="entry name" value="C1-like_sf"/>
</dbReference>
<dbReference type="SMART" id="SM00249">
    <property type="entry name" value="PHD"/>
    <property type="match status" value="3"/>
</dbReference>
<dbReference type="PANTHER" id="PTHR32410:SF153">
    <property type="entry name" value="CHP-RICH ZINC FINGER PROTEIN-LIKE-RELATED"/>
    <property type="match status" value="1"/>
</dbReference>
<gene>
    <name evidence="6" type="ordered locus">At2g13920</name>
</gene>
<dbReference type="Pfam" id="PF03107">
    <property type="entry name" value="C1_2"/>
    <property type="match status" value="4"/>
</dbReference>
<dbReference type="AlphaFoldDB" id="Q9ZPU6"/>
<dbReference type="PIR" id="A84512">
    <property type="entry name" value="A84512"/>
</dbReference>
<evidence type="ECO:0000256" key="2">
    <source>
        <dbReference type="ARBA" id="ARBA00022737"/>
    </source>
</evidence>
<feature type="domain" description="Zinc finger PHD-type" evidence="5">
    <location>
        <begin position="436"/>
        <end position="505"/>
    </location>
</feature>
<keyword evidence="3" id="KW-0863">Zinc-finger</keyword>
<keyword evidence="4" id="KW-0862">Zinc</keyword>
<evidence type="ECO:0000256" key="1">
    <source>
        <dbReference type="ARBA" id="ARBA00022723"/>
    </source>
</evidence>
<dbReference type="InterPro" id="IPR001965">
    <property type="entry name" value="Znf_PHD"/>
</dbReference>
<evidence type="ECO:0000259" key="5">
    <source>
        <dbReference type="SMART" id="SM00249"/>
    </source>
</evidence>
<feature type="domain" description="Zinc finger PHD-type" evidence="5">
    <location>
        <begin position="227"/>
        <end position="287"/>
    </location>
</feature>
<organism evidence="6">
    <name type="scientific">Arabidopsis thaliana</name>
    <name type="common">Mouse-ear cress</name>
    <dbReference type="NCBI Taxonomy" id="3702"/>
    <lineage>
        <taxon>Eukaryota</taxon>
        <taxon>Viridiplantae</taxon>
        <taxon>Streptophyta</taxon>
        <taxon>Embryophyta</taxon>
        <taxon>Tracheophyta</taxon>
        <taxon>Spermatophyta</taxon>
        <taxon>Magnoliopsida</taxon>
        <taxon>eudicotyledons</taxon>
        <taxon>Gunneridae</taxon>
        <taxon>Pentapetalae</taxon>
        <taxon>rosids</taxon>
        <taxon>malvids</taxon>
        <taxon>Brassicales</taxon>
        <taxon>Brassicaceae</taxon>
        <taxon>Camelineae</taxon>
        <taxon>Arabidopsis</taxon>
    </lineage>
</organism>
<reference evidence="6" key="3">
    <citation type="submission" date="2002-02" db="EMBL/GenBank/DDBJ databases">
        <authorList>
            <person name="Town C.D."/>
            <person name="Kaul S."/>
        </authorList>
    </citation>
    <scope>NUCLEOTIDE SEQUENCE</scope>
</reference>
<dbReference type="InterPro" id="IPR053192">
    <property type="entry name" value="Vacuole_Formation_Reg"/>
</dbReference>
<evidence type="ECO:0000256" key="3">
    <source>
        <dbReference type="ARBA" id="ARBA00022771"/>
    </source>
</evidence>
<proteinExistence type="predicted"/>
<dbReference type="EMBL" id="AC006528">
    <property type="protein sequence ID" value="AAD19772.1"/>
    <property type="molecule type" value="Genomic_DNA"/>
</dbReference>
<accession>Q9ZPU6</accession>
<dbReference type="Pfam" id="PF22926">
    <property type="entry name" value="C1-like_CT"/>
    <property type="match status" value="1"/>
</dbReference>
<evidence type="ECO:0000256" key="4">
    <source>
        <dbReference type="ARBA" id="ARBA00022833"/>
    </source>
</evidence>
<keyword evidence="1" id="KW-0479">Metal-binding</keyword>